<evidence type="ECO:0000313" key="4">
    <source>
        <dbReference type="EMBL" id="CDG38752.1"/>
    </source>
</evidence>
<reference evidence="4 5" key="1">
    <citation type="journal article" date="2014" name="Genome Biol. Evol.">
        <title>Acetic acid bacteria genomes reveal functional traits for adaptation to life in insect guts.</title>
        <authorList>
            <person name="Chouaia B."/>
            <person name="Gaiarsa S."/>
            <person name="Crotti E."/>
            <person name="Comandatore F."/>
            <person name="Degli Esposti M."/>
            <person name="Ricci I."/>
            <person name="Alma A."/>
            <person name="Favia G."/>
            <person name="Bandi C."/>
            <person name="Daffonchio D."/>
        </authorList>
    </citation>
    <scope>NUCLEOTIDE SEQUENCE [LARGE SCALE GENOMIC DNA]</scope>
    <source>
        <strain evidence="4 5">SF2.1</strain>
    </source>
</reference>
<dbReference type="GO" id="GO:0004617">
    <property type="term" value="F:phosphoglycerate dehydrogenase activity"/>
    <property type="evidence" value="ECO:0007669"/>
    <property type="project" value="UniProtKB-EC"/>
</dbReference>
<name>A0A060QJ05_9PROT</name>
<dbReference type="SUPFAM" id="SSF51735">
    <property type="entry name" value="NAD(P)-binding Rossmann-fold domains"/>
    <property type="match status" value="1"/>
</dbReference>
<dbReference type="SUPFAM" id="SSF52283">
    <property type="entry name" value="Formate/glycerate dehydrogenase catalytic domain-like"/>
    <property type="match status" value="1"/>
</dbReference>
<protein>
    <submittedName>
        <fullName evidence="4">D-3-phosphoglycerate dehydrogenase</fullName>
        <ecNumber evidence="4">1.1.1.95</ecNumber>
    </submittedName>
</protein>
<dbReference type="RefSeq" id="WP_035443984.1">
    <property type="nucleotide sequence ID" value="NZ_CBLX010000004.1"/>
</dbReference>
<feature type="domain" description="D-isomer specific 2-hydroxyacid dehydrogenase NAD-binding" evidence="3">
    <location>
        <begin position="106"/>
        <end position="281"/>
    </location>
</feature>
<dbReference type="Gene3D" id="3.40.50.720">
    <property type="entry name" value="NAD(P)-binding Rossmann-like Domain"/>
    <property type="match status" value="2"/>
</dbReference>
<proteinExistence type="predicted"/>
<accession>A0A060QJ05</accession>
<dbReference type="eggNOG" id="COG0111">
    <property type="taxonomic scope" value="Bacteria"/>
</dbReference>
<evidence type="ECO:0000256" key="2">
    <source>
        <dbReference type="ARBA" id="ARBA00023027"/>
    </source>
</evidence>
<dbReference type="InterPro" id="IPR036291">
    <property type="entry name" value="NAD(P)-bd_dom_sf"/>
</dbReference>
<gene>
    <name evidence="4" type="ORF">ASAP_0707</name>
</gene>
<dbReference type="Proteomes" id="UP000027583">
    <property type="component" value="Unassembled WGS sequence"/>
</dbReference>
<dbReference type="GO" id="GO:0051287">
    <property type="term" value="F:NAD binding"/>
    <property type="evidence" value="ECO:0007669"/>
    <property type="project" value="InterPro"/>
</dbReference>
<keyword evidence="1 4" id="KW-0560">Oxidoreductase</keyword>
<dbReference type="AlphaFoldDB" id="A0A060QJ05"/>
<dbReference type="PANTHER" id="PTHR43333:SF1">
    <property type="entry name" value="D-ISOMER SPECIFIC 2-HYDROXYACID DEHYDROGENASE NAD-BINDING DOMAIN-CONTAINING PROTEIN"/>
    <property type="match status" value="1"/>
</dbReference>
<dbReference type="EMBL" id="CBLX010000004">
    <property type="protein sequence ID" value="CDG38752.1"/>
    <property type="molecule type" value="Genomic_DNA"/>
</dbReference>
<keyword evidence="2" id="KW-0520">NAD</keyword>
<dbReference type="Pfam" id="PF02826">
    <property type="entry name" value="2-Hacid_dh_C"/>
    <property type="match status" value="1"/>
</dbReference>
<evidence type="ECO:0000256" key="1">
    <source>
        <dbReference type="ARBA" id="ARBA00023002"/>
    </source>
</evidence>
<dbReference type="EC" id="1.1.1.95" evidence="4"/>
<evidence type="ECO:0000259" key="3">
    <source>
        <dbReference type="Pfam" id="PF02826"/>
    </source>
</evidence>
<sequence>MAPRLIISADGPEAFAGWRDSFATHAPDIEILSWFDPATPRDAAQYALVWEADDDDLRAMGHLRGILCTGAGVNHLVRSPAFPRHVPLVRMGGGDTARLMADYVLWACMTLLRDARTWAVQQARHEWVRNLVSRTSAGTRVAVLGYGQIGAVVAQSLARAGFEVCAWRRSQGESADGPVSLFSGSQGLEHVLGQADLLVNLLPSTPQTRHLLNEATLTQLPRGAGLINVGRGDHLVEVDLLALLDAGHLCGAVLDVVAEEPLSPHSPLWDHPAITLTPHVASEASREEQVRYVAEVIREMERGGNPSLLYDHQRGY</sequence>
<dbReference type="PANTHER" id="PTHR43333">
    <property type="entry name" value="2-HACID_DH_C DOMAIN-CONTAINING PROTEIN"/>
    <property type="match status" value="1"/>
</dbReference>
<dbReference type="CDD" id="cd12164">
    <property type="entry name" value="GDH_like_2"/>
    <property type="match status" value="1"/>
</dbReference>
<reference evidence="4 5" key="2">
    <citation type="journal article" date="2014" name="PLoS ONE">
        <title>Evolution of mitochondria reconstructed from the energy metabolism of living bacteria.</title>
        <authorList>
            <person name="Degli Esposti M."/>
            <person name="Chouaia B."/>
            <person name="Comandatore F."/>
            <person name="Crotti E."/>
            <person name="Sassera D."/>
            <person name="Lievens P.M."/>
            <person name="Daffonchio D."/>
            <person name="Bandi C."/>
        </authorList>
    </citation>
    <scope>NUCLEOTIDE SEQUENCE [LARGE SCALE GENOMIC DNA]</scope>
    <source>
        <strain evidence="4 5">SF2.1</strain>
    </source>
</reference>
<organism evidence="4 5">
    <name type="scientific">Asaia bogorensis</name>
    <dbReference type="NCBI Taxonomy" id="91915"/>
    <lineage>
        <taxon>Bacteria</taxon>
        <taxon>Pseudomonadati</taxon>
        <taxon>Pseudomonadota</taxon>
        <taxon>Alphaproteobacteria</taxon>
        <taxon>Acetobacterales</taxon>
        <taxon>Acetobacteraceae</taxon>
        <taxon>Asaia</taxon>
    </lineage>
</organism>
<dbReference type="InterPro" id="IPR006140">
    <property type="entry name" value="D-isomer_DH_NAD-bd"/>
</dbReference>
<evidence type="ECO:0000313" key="5">
    <source>
        <dbReference type="Proteomes" id="UP000027583"/>
    </source>
</evidence>
<comment type="caution">
    <text evidence="4">The sequence shown here is derived from an EMBL/GenBank/DDBJ whole genome shotgun (WGS) entry which is preliminary data.</text>
</comment>